<evidence type="ECO:0000259" key="2">
    <source>
        <dbReference type="Pfam" id="PF13157"/>
    </source>
</evidence>
<evidence type="ECO:0000313" key="3">
    <source>
        <dbReference type="EMBL" id="RED53030.1"/>
    </source>
</evidence>
<dbReference type="AlphaFoldDB" id="A0A3D9HUC5"/>
<protein>
    <recommendedName>
        <fullName evidence="2">Endospore appendages core domain-containing protein</fullName>
    </recommendedName>
</protein>
<feature type="domain" description="Endospore appendages core" evidence="2">
    <location>
        <begin position="149"/>
        <end position="244"/>
    </location>
</feature>
<evidence type="ECO:0000313" key="4">
    <source>
        <dbReference type="Proteomes" id="UP000256977"/>
    </source>
</evidence>
<sequence length="255" mass="28696">MELKRSQYRRGRYKTGKNQLYPILLRSLLCLAKAAKPIKSIKPPTRSAKTAKASRATDRQPCCQSKRKPRRRQKRCPIRRRPTHRKPCRSRRPTCRPKQRRKLSHPVVWRSTDNSTVLWDPSTRTASVENILDPGTRSPPVENASQLTEKECCGNFLIQENQTSPQLLWTMSPGLQAELTQVSLFNDTSSSGSIQMTIAGDRSSFVMQIEPGTTGTYTDRNIGSIHVALTGSKPGVAEGKYIVTAFFRLGERKSG</sequence>
<comment type="caution">
    <text evidence="3">The sequence shown here is derived from an EMBL/GenBank/DDBJ whole genome shotgun (WGS) entry which is preliminary data.</text>
</comment>
<dbReference type="EMBL" id="QRDZ01000052">
    <property type="protein sequence ID" value="RED53030.1"/>
    <property type="molecule type" value="Genomic_DNA"/>
</dbReference>
<feature type="compositionally biased region" description="Basic residues" evidence="1">
    <location>
        <begin position="65"/>
        <end position="104"/>
    </location>
</feature>
<feature type="region of interest" description="Disordered" evidence="1">
    <location>
        <begin position="41"/>
        <end position="105"/>
    </location>
</feature>
<organism evidence="3 4">
    <name type="scientific">Cohnella phaseoli</name>
    <dbReference type="NCBI Taxonomy" id="456490"/>
    <lineage>
        <taxon>Bacteria</taxon>
        <taxon>Bacillati</taxon>
        <taxon>Bacillota</taxon>
        <taxon>Bacilli</taxon>
        <taxon>Bacillales</taxon>
        <taxon>Paenibacillaceae</taxon>
        <taxon>Cohnella</taxon>
    </lineage>
</organism>
<gene>
    <name evidence="3" type="ORF">DFP98_15239</name>
</gene>
<dbReference type="Proteomes" id="UP000256977">
    <property type="component" value="Unassembled WGS sequence"/>
</dbReference>
<reference evidence="3 4" key="1">
    <citation type="submission" date="2018-07" db="EMBL/GenBank/DDBJ databases">
        <title>Genomic Encyclopedia of Type Strains, Phase III (KMG-III): the genomes of soil and plant-associated and newly described type strains.</title>
        <authorList>
            <person name="Whitman W."/>
        </authorList>
    </citation>
    <scope>NUCLEOTIDE SEQUENCE [LARGE SCALE GENOMIC DNA]</scope>
    <source>
        <strain evidence="3 4">CECT 7287</strain>
    </source>
</reference>
<dbReference type="InterPro" id="IPR025055">
    <property type="entry name" value="Ena_core"/>
</dbReference>
<evidence type="ECO:0000256" key="1">
    <source>
        <dbReference type="SAM" id="MobiDB-lite"/>
    </source>
</evidence>
<name>A0A3D9HUC5_9BACL</name>
<accession>A0A3D9HUC5</accession>
<proteinExistence type="predicted"/>
<keyword evidence="4" id="KW-1185">Reference proteome</keyword>
<dbReference type="Pfam" id="PF13157">
    <property type="entry name" value="Enas"/>
    <property type="match status" value="1"/>
</dbReference>